<dbReference type="EMBL" id="OX459125">
    <property type="protein sequence ID" value="CAI9115371.1"/>
    <property type="molecule type" value="Genomic_DNA"/>
</dbReference>
<evidence type="ECO:0000313" key="2">
    <source>
        <dbReference type="EMBL" id="CAI9115371.1"/>
    </source>
</evidence>
<dbReference type="InterPro" id="IPR053281">
    <property type="entry name" value="Double_zinc_ribbon"/>
</dbReference>
<keyword evidence="3" id="KW-1185">Reference proteome</keyword>
<dbReference type="AlphaFoldDB" id="A0AAV1E531"/>
<proteinExistence type="predicted"/>
<reference evidence="2" key="1">
    <citation type="submission" date="2023-03" db="EMBL/GenBank/DDBJ databases">
        <authorList>
            <person name="Julca I."/>
        </authorList>
    </citation>
    <scope>NUCLEOTIDE SEQUENCE</scope>
</reference>
<dbReference type="Pfam" id="PF17032">
    <property type="entry name" value="Zn_ribbon_15"/>
    <property type="match status" value="1"/>
</dbReference>
<organism evidence="2 3">
    <name type="scientific">Oldenlandia corymbosa var. corymbosa</name>
    <dbReference type="NCBI Taxonomy" id="529605"/>
    <lineage>
        <taxon>Eukaryota</taxon>
        <taxon>Viridiplantae</taxon>
        <taxon>Streptophyta</taxon>
        <taxon>Embryophyta</taxon>
        <taxon>Tracheophyta</taxon>
        <taxon>Spermatophyta</taxon>
        <taxon>Magnoliopsida</taxon>
        <taxon>eudicotyledons</taxon>
        <taxon>Gunneridae</taxon>
        <taxon>Pentapetalae</taxon>
        <taxon>asterids</taxon>
        <taxon>lamiids</taxon>
        <taxon>Gentianales</taxon>
        <taxon>Rubiaceae</taxon>
        <taxon>Rubioideae</taxon>
        <taxon>Spermacoceae</taxon>
        <taxon>Hedyotis-Oldenlandia complex</taxon>
        <taxon>Oldenlandia</taxon>
    </lineage>
</organism>
<sequence length="112" mass="12582">MFFFFVGGVNQQVKEVLKRGAGRCIACGSAADLVEYEKVLKIFFLPVKTWPGKQPVLHCDNCNLFFPQSFAPPPPPADERRLRSITDVLTCPHCSREVDPEFRFCPFCGSAL</sequence>
<evidence type="ECO:0000313" key="3">
    <source>
        <dbReference type="Proteomes" id="UP001161247"/>
    </source>
</evidence>
<protein>
    <submittedName>
        <fullName evidence="2">OLC1v1016261C1</fullName>
    </submittedName>
</protein>
<gene>
    <name evidence="2" type="ORF">OLC1_LOCUS21912</name>
</gene>
<dbReference type="Proteomes" id="UP001161247">
    <property type="component" value="Chromosome 8"/>
</dbReference>
<accession>A0AAV1E531</accession>
<dbReference type="PANTHER" id="PTHR36718">
    <property type="entry name" value="OS05G0435400 PROTEIN"/>
    <property type="match status" value="1"/>
</dbReference>
<evidence type="ECO:0000259" key="1">
    <source>
        <dbReference type="Pfam" id="PF17032"/>
    </source>
</evidence>
<dbReference type="PANTHER" id="PTHR36718:SF1">
    <property type="entry name" value="DOUBLE ZINC RIBBON PROTEIN MJ0416"/>
    <property type="match status" value="1"/>
</dbReference>
<feature type="domain" description="Zinc-ribbon 15" evidence="1">
    <location>
        <begin position="23"/>
        <end position="109"/>
    </location>
</feature>
<name>A0AAV1E531_OLDCO</name>
<dbReference type="InterPro" id="IPR031493">
    <property type="entry name" value="Zinc_ribbon_15"/>
</dbReference>